<sequence>MSLLDKVPGDLNLYIGGLFTLRRKASLRECNITHVLSVLRLPLDQDLFEGYTHHVVEIDDVDDENLLEHLPPCIKFIQDGLDTGGGVLVHCAMGKSRSATVVIAYLMKRFDIGPKEALAKLREARPFVDPNDGFVEQLRLFHDMKMPDQLDEVPAYQRWLYQREVELSRACGQAPDADKIRFEDEHAGQKEASAFELRCKKCRRTLVTSQYVLEHESLGGKTCSHYFVDPLSWMRPELEQSKLDGRLECPKCSANVGKYAWQGMQCSCGDWVLPAISLAKSRLDEHKTVAATPGSMGIRMPAKIAQGNL</sequence>
<accession>A0A2P7YES1</accession>
<feature type="domain" description="Tyrosine specific protein phosphatases" evidence="7">
    <location>
        <begin position="68"/>
        <end position="126"/>
    </location>
</feature>
<evidence type="ECO:0000313" key="8">
    <source>
        <dbReference type="EMBL" id="PSK34457.1"/>
    </source>
</evidence>
<evidence type="ECO:0000256" key="2">
    <source>
        <dbReference type="ARBA" id="ARBA00013064"/>
    </source>
</evidence>
<dbReference type="PIRSF" id="PIRSF000941">
    <property type="entry name" value="DUSP12"/>
    <property type="match status" value="1"/>
</dbReference>
<dbReference type="InterPro" id="IPR029021">
    <property type="entry name" value="Prot-tyrosine_phosphatase-like"/>
</dbReference>
<dbReference type="GO" id="GO:0005634">
    <property type="term" value="C:nucleus"/>
    <property type="evidence" value="ECO:0007669"/>
    <property type="project" value="TreeGrafter"/>
</dbReference>
<dbReference type="InterPro" id="IPR000387">
    <property type="entry name" value="Tyr_Pase_dom"/>
</dbReference>
<organism evidence="8 9">
    <name type="scientific">Elsinoe australis</name>
    <dbReference type="NCBI Taxonomy" id="40998"/>
    <lineage>
        <taxon>Eukaryota</taxon>
        <taxon>Fungi</taxon>
        <taxon>Dikarya</taxon>
        <taxon>Ascomycota</taxon>
        <taxon>Pezizomycotina</taxon>
        <taxon>Dothideomycetes</taxon>
        <taxon>Dothideomycetidae</taxon>
        <taxon>Myriangiales</taxon>
        <taxon>Elsinoaceae</taxon>
        <taxon>Elsinoe</taxon>
    </lineage>
</organism>
<dbReference type="SMART" id="SM00195">
    <property type="entry name" value="DSPc"/>
    <property type="match status" value="1"/>
</dbReference>
<dbReference type="Pfam" id="PF00782">
    <property type="entry name" value="DSPc"/>
    <property type="match status" value="1"/>
</dbReference>
<comment type="caution">
    <text evidence="8">The sequence shown here is derived from an EMBL/GenBank/DDBJ whole genome shotgun (WGS) entry which is preliminary data.</text>
</comment>
<dbReference type="PROSITE" id="PS50056">
    <property type="entry name" value="TYR_PHOSPHATASE_2"/>
    <property type="match status" value="1"/>
</dbReference>
<evidence type="ECO:0000256" key="5">
    <source>
        <dbReference type="PIRSR" id="PIRSR000941-50"/>
    </source>
</evidence>
<comment type="similarity">
    <text evidence="1">Belongs to the protein-tyrosine phosphatase family. Non-receptor class dual specificity subfamily.</text>
</comment>
<feature type="active site" description="Phosphocysteine intermediate" evidence="5">
    <location>
        <position position="91"/>
    </location>
</feature>
<dbReference type="EC" id="3.1.3.48" evidence="2"/>
<reference evidence="8 9" key="1">
    <citation type="submission" date="2017-05" db="EMBL/GenBank/DDBJ databases">
        <title>Draft genome sequence of Elsinoe australis.</title>
        <authorList>
            <person name="Cheng Q."/>
        </authorList>
    </citation>
    <scope>NUCLEOTIDE SEQUENCE [LARGE SCALE GENOMIC DNA]</scope>
    <source>
        <strain evidence="8 9">NL1</strain>
    </source>
</reference>
<dbReference type="Gene3D" id="3.90.190.10">
    <property type="entry name" value="Protein tyrosine phosphatase superfamily"/>
    <property type="match status" value="1"/>
</dbReference>
<dbReference type="InterPro" id="IPR020422">
    <property type="entry name" value="TYR_PHOSPHATASE_DUAL_dom"/>
</dbReference>
<dbReference type="InterPro" id="IPR000340">
    <property type="entry name" value="Dual-sp_phosphatase_cat-dom"/>
</dbReference>
<evidence type="ECO:0000256" key="4">
    <source>
        <dbReference type="ARBA" id="ARBA00022912"/>
    </source>
</evidence>
<dbReference type="InterPro" id="IPR016130">
    <property type="entry name" value="Tyr_Pase_AS"/>
</dbReference>
<dbReference type="GO" id="GO:0004725">
    <property type="term" value="F:protein tyrosine phosphatase activity"/>
    <property type="evidence" value="ECO:0007669"/>
    <property type="project" value="UniProtKB-EC"/>
</dbReference>
<evidence type="ECO:0000259" key="6">
    <source>
        <dbReference type="PROSITE" id="PS50054"/>
    </source>
</evidence>
<keyword evidence="9" id="KW-1185">Reference proteome</keyword>
<evidence type="ECO:0000256" key="3">
    <source>
        <dbReference type="ARBA" id="ARBA00022801"/>
    </source>
</evidence>
<dbReference type="PANTHER" id="PTHR45848">
    <property type="entry name" value="DUAL SPECIFICITY PROTEIN PHOSPHATASE 12 FAMILY MEMBER"/>
    <property type="match status" value="1"/>
</dbReference>
<dbReference type="PROSITE" id="PS50054">
    <property type="entry name" value="TYR_PHOSPHATASE_DUAL"/>
    <property type="match status" value="1"/>
</dbReference>
<dbReference type="PROSITE" id="PS00383">
    <property type="entry name" value="TYR_PHOSPHATASE_1"/>
    <property type="match status" value="1"/>
</dbReference>
<dbReference type="OrthoDB" id="2017893at2759"/>
<evidence type="ECO:0000313" key="9">
    <source>
        <dbReference type="Proteomes" id="UP000243723"/>
    </source>
</evidence>
<dbReference type="GO" id="GO:0008138">
    <property type="term" value="F:protein tyrosine/serine/threonine phosphatase activity"/>
    <property type="evidence" value="ECO:0007669"/>
    <property type="project" value="InterPro"/>
</dbReference>
<keyword evidence="3" id="KW-0378">Hydrolase</keyword>
<dbReference type="Proteomes" id="UP000243723">
    <property type="component" value="Unassembled WGS sequence"/>
</dbReference>
<evidence type="ECO:0000256" key="1">
    <source>
        <dbReference type="ARBA" id="ARBA00008601"/>
    </source>
</evidence>
<evidence type="ECO:0000259" key="7">
    <source>
        <dbReference type="PROSITE" id="PS50056"/>
    </source>
</evidence>
<dbReference type="EMBL" id="NHZQ01000447">
    <property type="protein sequence ID" value="PSK34457.1"/>
    <property type="molecule type" value="Genomic_DNA"/>
</dbReference>
<dbReference type="SUPFAM" id="SSF52799">
    <property type="entry name" value="(Phosphotyrosine protein) phosphatases II"/>
    <property type="match status" value="1"/>
</dbReference>
<proteinExistence type="inferred from homology"/>
<dbReference type="CDD" id="cd14518">
    <property type="entry name" value="DSP_fungal_YVH1"/>
    <property type="match status" value="1"/>
</dbReference>
<dbReference type="AlphaFoldDB" id="A0A2P7YES1"/>
<feature type="domain" description="Tyrosine-protein phosphatase" evidence="6">
    <location>
        <begin position="5"/>
        <end position="147"/>
    </location>
</feature>
<dbReference type="PANTHER" id="PTHR45848:SF4">
    <property type="entry name" value="DUAL SPECIFICITY PROTEIN PHOSPHATASE 12"/>
    <property type="match status" value="1"/>
</dbReference>
<protein>
    <recommendedName>
        <fullName evidence="2">protein-tyrosine-phosphatase</fullName>
        <ecNumber evidence="2">3.1.3.48</ecNumber>
    </recommendedName>
</protein>
<name>A0A2P7YES1_9PEZI</name>
<dbReference type="InterPro" id="IPR016278">
    <property type="entry name" value="DUSP12"/>
</dbReference>
<dbReference type="STRING" id="40998.A0A2P7YES1"/>
<gene>
    <name evidence="8" type="ORF">B9Z65_8783</name>
</gene>
<keyword evidence="4" id="KW-0904">Protein phosphatase</keyword>